<dbReference type="EMBL" id="SLXA01000002">
    <property type="protein sequence ID" value="TCO85912.1"/>
    <property type="molecule type" value="Genomic_DNA"/>
</dbReference>
<organism evidence="5 6">
    <name type="scientific">Frisingicoccus caecimuris</name>
    <dbReference type="NCBI Taxonomy" id="1796636"/>
    <lineage>
        <taxon>Bacteria</taxon>
        <taxon>Bacillati</taxon>
        <taxon>Bacillota</taxon>
        <taxon>Clostridia</taxon>
        <taxon>Lachnospirales</taxon>
        <taxon>Lachnospiraceae</taxon>
        <taxon>Frisingicoccus</taxon>
    </lineage>
</organism>
<proteinExistence type="predicted"/>
<accession>A0A4R2LKD1</accession>
<name>A0A4R2LKD1_9FIRM</name>
<gene>
    <name evidence="5" type="ORF">EV212_102229</name>
</gene>
<evidence type="ECO:0000313" key="5">
    <source>
        <dbReference type="EMBL" id="TCO85912.1"/>
    </source>
</evidence>
<feature type="domain" description="HPr" evidence="4">
    <location>
        <begin position="1"/>
        <end position="86"/>
    </location>
</feature>
<dbReference type="SUPFAM" id="SSF55594">
    <property type="entry name" value="HPr-like"/>
    <property type="match status" value="1"/>
</dbReference>
<dbReference type="PROSITE" id="PS00589">
    <property type="entry name" value="PTS_HPR_SER"/>
    <property type="match status" value="1"/>
</dbReference>
<dbReference type="Proteomes" id="UP000295711">
    <property type="component" value="Unassembled WGS sequence"/>
</dbReference>
<dbReference type="InterPro" id="IPR002114">
    <property type="entry name" value="PTS_HPr_Ser_P_site"/>
</dbReference>
<dbReference type="NCBIfam" id="TIGR01003">
    <property type="entry name" value="PTS_HPr_family"/>
    <property type="match status" value="1"/>
</dbReference>
<evidence type="ECO:0000256" key="1">
    <source>
        <dbReference type="ARBA" id="ARBA00004496"/>
    </source>
</evidence>
<reference evidence="5 6" key="1">
    <citation type="submission" date="2019-03" db="EMBL/GenBank/DDBJ databases">
        <title>Genomic Encyclopedia of Type Strains, Phase IV (KMG-IV): sequencing the most valuable type-strain genomes for metagenomic binning, comparative biology and taxonomic classification.</title>
        <authorList>
            <person name="Goeker M."/>
        </authorList>
    </citation>
    <scope>NUCLEOTIDE SEQUENCE [LARGE SCALE GENOMIC DNA]</scope>
    <source>
        <strain evidence="5 6">DSM 28559</strain>
    </source>
</reference>
<dbReference type="InterPro" id="IPR035895">
    <property type="entry name" value="HPr-like_sf"/>
</dbReference>
<keyword evidence="2" id="KW-0963">Cytoplasm</keyword>
<dbReference type="RefSeq" id="WP_165873283.1">
    <property type="nucleotide sequence ID" value="NZ_JANKAQ010000001.1"/>
</dbReference>
<comment type="caution">
    <text evidence="5">The sequence shown here is derived from an EMBL/GenBank/DDBJ whole genome shotgun (WGS) entry which is preliminary data.</text>
</comment>
<dbReference type="CDD" id="cd00367">
    <property type="entry name" value="PTS-HPr_like"/>
    <property type="match status" value="1"/>
</dbReference>
<dbReference type="AlphaFoldDB" id="A0A4R2LKD1"/>
<dbReference type="PANTHER" id="PTHR33705">
    <property type="entry name" value="PHOSPHOCARRIER PROTEIN HPR"/>
    <property type="match status" value="1"/>
</dbReference>
<evidence type="ECO:0000256" key="2">
    <source>
        <dbReference type="ARBA" id="ARBA00022490"/>
    </source>
</evidence>
<dbReference type="InterPro" id="IPR050399">
    <property type="entry name" value="HPr"/>
</dbReference>
<dbReference type="Pfam" id="PF00381">
    <property type="entry name" value="PTS-HPr"/>
    <property type="match status" value="1"/>
</dbReference>
<evidence type="ECO:0000313" key="6">
    <source>
        <dbReference type="Proteomes" id="UP000295711"/>
    </source>
</evidence>
<protein>
    <submittedName>
        <fullName evidence="5">Phosphocarrier protein</fullName>
    </submittedName>
</protein>
<dbReference type="GO" id="GO:0005737">
    <property type="term" value="C:cytoplasm"/>
    <property type="evidence" value="ECO:0007669"/>
    <property type="project" value="UniProtKB-SubCell"/>
</dbReference>
<evidence type="ECO:0000259" key="4">
    <source>
        <dbReference type="PROSITE" id="PS51350"/>
    </source>
</evidence>
<dbReference type="GO" id="GO:0009401">
    <property type="term" value="P:phosphoenolpyruvate-dependent sugar phosphotransferase system"/>
    <property type="evidence" value="ECO:0007669"/>
    <property type="project" value="UniProtKB-KW"/>
</dbReference>
<sequence length="86" mass="9188">MVKEKVLVKNPIGVHLRPAGDIAEAAIKFKKCEVYLSCGGRTVNGKSLLSILSLGIKQNSEFEIICDGEDEETALKAILASLGSDL</sequence>
<evidence type="ECO:0000256" key="3">
    <source>
        <dbReference type="ARBA" id="ARBA00022683"/>
    </source>
</evidence>
<dbReference type="PROSITE" id="PS51350">
    <property type="entry name" value="PTS_HPR_DOM"/>
    <property type="match status" value="1"/>
</dbReference>
<dbReference type="PRINTS" id="PR00107">
    <property type="entry name" value="PHOSPHOCPHPR"/>
</dbReference>
<dbReference type="Gene3D" id="3.30.1340.10">
    <property type="entry name" value="HPr-like"/>
    <property type="match status" value="1"/>
</dbReference>
<keyword evidence="3" id="KW-0598">Phosphotransferase system</keyword>
<comment type="subcellular location">
    <subcellularLocation>
        <location evidence="1">Cytoplasm</location>
    </subcellularLocation>
</comment>
<dbReference type="InterPro" id="IPR000032">
    <property type="entry name" value="HPr-like"/>
</dbReference>
<dbReference type="PANTHER" id="PTHR33705:SF2">
    <property type="entry name" value="PHOSPHOCARRIER PROTEIN NPR"/>
    <property type="match status" value="1"/>
</dbReference>
<keyword evidence="6" id="KW-1185">Reference proteome</keyword>